<dbReference type="InterPro" id="IPR028426">
    <property type="entry name" value="Huntingtin_fam"/>
</dbReference>
<keyword evidence="3" id="KW-1185">Reference proteome</keyword>
<dbReference type="InterPro" id="IPR016024">
    <property type="entry name" value="ARM-type_fold"/>
</dbReference>
<dbReference type="PANTHER" id="PTHR10170">
    <property type="entry name" value="HUNTINGTON DISEASE PROTEIN"/>
    <property type="match status" value="1"/>
</dbReference>
<dbReference type="EMBL" id="UXSR01005498">
    <property type="protein sequence ID" value="VDD82355.1"/>
    <property type="molecule type" value="Genomic_DNA"/>
</dbReference>
<dbReference type="STRING" id="53468.A0A0R3UL28"/>
<dbReference type="Proteomes" id="UP000267029">
    <property type="component" value="Unassembled WGS sequence"/>
</dbReference>
<dbReference type="InterPro" id="IPR011989">
    <property type="entry name" value="ARM-like"/>
</dbReference>
<gene>
    <name evidence="2" type="ORF">MCOS_LOCUS8358</name>
</gene>
<evidence type="ECO:0000256" key="1">
    <source>
        <dbReference type="SAM" id="MobiDB-lite"/>
    </source>
</evidence>
<organism evidence="2 3">
    <name type="scientific">Mesocestoides corti</name>
    <name type="common">Flatworm</name>
    <dbReference type="NCBI Taxonomy" id="53468"/>
    <lineage>
        <taxon>Eukaryota</taxon>
        <taxon>Metazoa</taxon>
        <taxon>Spiralia</taxon>
        <taxon>Lophotrochozoa</taxon>
        <taxon>Platyhelminthes</taxon>
        <taxon>Cestoda</taxon>
        <taxon>Eucestoda</taxon>
        <taxon>Cyclophyllidea</taxon>
        <taxon>Mesocestoididae</taxon>
        <taxon>Mesocestoides</taxon>
    </lineage>
</organism>
<dbReference type="GO" id="GO:0005737">
    <property type="term" value="C:cytoplasm"/>
    <property type="evidence" value="ECO:0007669"/>
    <property type="project" value="TreeGrafter"/>
</dbReference>
<name>A0A0R3UL28_MESCO</name>
<dbReference type="OrthoDB" id="10065698at2759"/>
<accession>A0A0R3UL28</accession>
<reference evidence="2 3" key="1">
    <citation type="submission" date="2018-10" db="EMBL/GenBank/DDBJ databases">
        <authorList>
            <consortium name="Pathogen Informatics"/>
        </authorList>
    </citation>
    <scope>NUCLEOTIDE SEQUENCE [LARGE SCALE GENOMIC DNA]</scope>
</reference>
<evidence type="ECO:0000313" key="2">
    <source>
        <dbReference type="EMBL" id="VDD82355.1"/>
    </source>
</evidence>
<protein>
    <submittedName>
        <fullName evidence="2">Uncharacterized protein</fullName>
    </submittedName>
</protein>
<feature type="region of interest" description="Disordered" evidence="1">
    <location>
        <begin position="285"/>
        <end position="305"/>
    </location>
</feature>
<dbReference type="SUPFAM" id="SSF48371">
    <property type="entry name" value="ARM repeat"/>
    <property type="match status" value="1"/>
</dbReference>
<proteinExistence type="predicted"/>
<dbReference type="PANTHER" id="PTHR10170:SF10">
    <property type="entry name" value="HUNTINGTIN"/>
    <property type="match status" value="1"/>
</dbReference>
<dbReference type="InterPro" id="IPR048411">
    <property type="entry name" value="Htt_N_HEAT_rpt-1"/>
</dbReference>
<dbReference type="Pfam" id="PF20926">
    <property type="entry name" value="Htt_N-HEAT_1"/>
    <property type="match status" value="1"/>
</dbReference>
<evidence type="ECO:0000313" key="3">
    <source>
        <dbReference type="Proteomes" id="UP000267029"/>
    </source>
</evidence>
<dbReference type="AlphaFoldDB" id="A0A0R3UL28"/>
<dbReference type="Gene3D" id="1.25.10.10">
    <property type="entry name" value="Leucine-rich Repeat Variant"/>
    <property type="match status" value="1"/>
</dbReference>
<sequence length="305" mass="34151">MSFGSHEGRLLEVFSHFGMIQKESSSDPEEALINVVLTTPKQRLLKDIAQLTEAFLAMQSLSPAETVNYLSFVTGSLFELVSHPDQDVRMAADEGINQIIKVCFPYVRLVVRLYAIHILPALSGLITREEEMVWDCLSNSIQPVAVFIFPHTSQQELITILLKGLLEKIESDKNYIRRSAAKILASSVVHSRLPHELSYRLIQQLAGESFNPLLKIHLFFPRQFTSPPGKALFVFAGRVFVLKQRFLLDEASSETPATETATALQGCLWTLRNLASLFSRIPQPTSTGTIERTRSDGKLISSHNI</sequence>